<feature type="compositionally biased region" description="Basic and acidic residues" evidence="4">
    <location>
        <begin position="26"/>
        <end position="40"/>
    </location>
</feature>
<feature type="compositionally biased region" description="Basic and acidic residues" evidence="4">
    <location>
        <begin position="1269"/>
        <end position="1281"/>
    </location>
</feature>
<keyword evidence="9" id="KW-1185">Reference proteome</keyword>
<dbReference type="PANTHER" id="PTHR47102:SF2">
    <property type="entry name" value="PROTEIN BNI1"/>
    <property type="match status" value="1"/>
</dbReference>
<protein>
    <recommendedName>
        <fullName evidence="10">Cytokinesis protein sepA</fullName>
    </recommendedName>
</protein>
<feature type="compositionally biased region" description="Acidic residues" evidence="4">
    <location>
        <begin position="932"/>
        <end position="951"/>
    </location>
</feature>
<dbReference type="GO" id="GO:0043332">
    <property type="term" value="C:mating projection tip"/>
    <property type="evidence" value="ECO:0007669"/>
    <property type="project" value="TreeGrafter"/>
</dbReference>
<feature type="compositionally biased region" description="Basic and acidic residues" evidence="4">
    <location>
        <begin position="1715"/>
        <end position="1784"/>
    </location>
</feature>
<dbReference type="FunCoup" id="A0A2T3ASQ7">
    <property type="interactions" value="447"/>
</dbReference>
<dbReference type="GO" id="GO:0033554">
    <property type="term" value="P:cellular response to stress"/>
    <property type="evidence" value="ECO:0007669"/>
    <property type="project" value="UniProtKB-ARBA"/>
</dbReference>
<dbReference type="InterPro" id="IPR042201">
    <property type="entry name" value="FH2_Formin_sf"/>
</dbReference>
<dbReference type="InterPro" id="IPR016024">
    <property type="entry name" value="ARM-type_fold"/>
</dbReference>
<feature type="region of interest" description="Disordered" evidence="4">
    <location>
        <begin position="913"/>
        <end position="1105"/>
    </location>
</feature>
<dbReference type="FunFam" id="6.10.30.50:FF:000001">
    <property type="entry name" value="Cytokinesis sepA protein"/>
    <property type="match status" value="1"/>
</dbReference>
<dbReference type="GO" id="GO:0005938">
    <property type="term" value="C:cell cortex"/>
    <property type="evidence" value="ECO:0007669"/>
    <property type="project" value="UniProtKB-ARBA"/>
</dbReference>
<feature type="compositionally biased region" description="Basic and acidic residues" evidence="4">
    <location>
        <begin position="1663"/>
        <end position="1684"/>
    </location>
</feature>
<evidence type="ECO:0000256" key="3">
    <source>
        <dbReference type="SAM" id="Coils"/>
    </source>
</evidence>
<dbReference type="PANTHER" id="PTHR47102">
    <property type="entry name" value="PROTEIN BNI1"/>
    <property type="match status" value="1"/>
</dbReference>
<sequence length="1859" mass="205089">MSAADSKTRQTSGGKSFFSRGNKKEKKSEDGKPLAGDSDKASSVGSKSSRHTRESSVVSIDMPYSPGADPGGINMTAGVITSIPYDSVSANSRSPIPVDYLPRSEQMPARREPLPHHLNNGGGDFHQYPSFDPSTIAHGSSHPSGPRPPPGASNVTMASTGNRTTQLQQWGPGRSSAASSLNARTYDQRLYGGGPGPGSETASASSAYGRSSFEQSDTATERSSVFSSASTTRPSAPHLHSNNSLSPSYHAPNRESHRLSKFSHHSGSSGHDSFNITKPTDDRVIEEQFLQLMQKRGWQNLPDQARRQMMAYPAAKKWTLVHQDRLTEWQGEQKRRTTARQTGQYGTAMEMLANAEEEGTPEWFVRKVMDNSISAKQLASLAVSLRTQPIGWVKTFVECQGQVALTNVLGKLNRRQAQGPSPVDGSTSDKDLDREYDIVKCLKALMNNKYGADDALAHQQVIVALATSLISPRLTTRKLVSEVLTFLCHWADGQGHLKVIQALDYVKNQQGENGRFDAWMRVVEVTVDGRGKMGSLVGASEEVRSGGIGMENLLMEYAVATLFLINMIVDAPEKDLQLRVHIRAQFTACGIKRILTKMEGFQYDVIDKQIERFRTNEAIDYEDLLERENSSMKDSIEGEMKDLNDPVQIVDAIMQKVQGSRTQDYFISALQHLLLIRDNDGEERLRMFQLVDSMLSYVAMDRRLPDMDLKQSLNFTVQSLLDKLHTDSEARQAFDEVTEARQVADSAMAERDEMRAQIELGADGMVKKLQKQLEEQAQIIEVQRRQADALKSEVENLQTIRAKEAQRNELETRELYLMLRDAQDIAASNAAKGGVGASDPSQMKGILDREKLMDRLEMQIERQKTQYKLEGRIWGDAAGPSDRLRALREAMDGEPQADGGTPPRDFANSMLGSVARQTKIPRKPINSQESLHDEEEEAETEAGREGEDDGTVYEKPRLVELRRPKQTPEYMDEMASKVKRLDASDDEEGDGVTTGPSHPSIESQSPKTPSDEEASKVEEGFNGPPPPPPPPPPPMPGQIPGFSGPPPPPPPPPPGFGGPPPPPPPPPPGFGGGPPPPPPPPPMPGAPRIPGAPPPPPMPGKASGHFLAQPMYNAVPTIGLPVARPKKKLKALHWEKVDTPMTTHWAAHAPTIAEKEQKYAELTRKGVLDEVEKLFMAKEIKKIGNGTSKKGDKKQIISNDLMRNFQISLAKFSSYSVERVVQMIIHCDKEVLDNNVVMNFLQKEDMCNIPENTAKLMAPYSKDWTGPDANKENREQDPSELTREDQIYLQTAFELHHYWKSRMRALSLTRTYEHEYDEVSEKLRQIVSVSESLRDSVSLMNVLGLILDIGNYMNDSNKQASGFKLSSLARLGMVKDDKNESTFADLVERIVRTQYPEWEGFTEDIGGVITAQKLNVEQLQQDAKRYIDNIKNVQMSLDSGNLSDPKKFHPQDRVSQVVQRCMKEARRKAEQMQLYLEDMVRTYDDIMVFYGEDPSDDNARRDFFSKLATFVTEWKKSREKNIAMEITKKRNEESMKRKRAQQLKVSGSSDGSPPSPISTGAMDSLLEKLRAAAPQARDQRDRRRRARLQTRHQVRVASGQKIPDADEIPEVEEGLKGPETLETESTAAPPETIKEASEDDIAERAALLLQGMRGADNTEDGDANDRRESIRRARRRDNAEEERKARRRRREKVASVSEHAGGEAGQADASQGEAGHGEAGHEEAGHEEAGHGEDGHGEDGHGEDGHGDADKGDAGHGDADKGDAGQEEAGHGDADKGDAGHEEAGPEEVGEEEAGEGETGKREASPEAEEEAVAQTTIEAPASEDGQNPPTPKLPPTPTTIISPPSPDGSEKKPIALDD</sequence>
<feature type="region of interest" description="Disordered" evidence="4">
    <location>
        <begin position="1530"/>
        <end position="1859"/>
    </location>
</feature>
<dbReference type="Gene3D" id="1.20.58.2220">
    <property type="entry name" value="Formin, FH2 domain"/>
    <property type="match status" value="1"/>
</dbReference>
<dbReference type="Pfam" id="PF02181">
    <property type="entry name" value="FH2"/>
    <property type="match status" value="1"/>
</dbReference>
<dbReference type="Pfam" id="PF06367">
    <property type="entry name" value="Drf_FH3"/>
    <property type="match status" value="1"/>
</dbReference>
<keyword evidence="1 3" id="KW-0175">Coiled coil</keyword>
<dbReference type="EMBL" id="KZ679016">
    <property type="protein sequence ID" value="PSS10529.1"/>
    <property type="molecule type" value="Genomic_DNA"/>
</dbReference>
<gene>
    <name evidence="8" type="ORF">M430DRAFT_30451</name>
</gene>
<dbReference type="FunFam" id="1.25.10.10:FF:000291">
    <property type="entry name" value="Cytokinesis protein sepA"/>
    <property type="match status" value="1"/>
</dbReference>
<dbReference type="InterPro" id="IPR014767">
    <property type="entry name" value="DAD_dom"/>
</dbReference>
<dbReference type="STRING" id="857342.A0A2T3ASQ7"/>
<dbReference type="SUPFAM" id="SSF48371">
    <property type="entry name" value="ARM repeat"/>
    <property type="match status" value="1"/>
</dbReference>
<dbReference type="SMART" id="SM01140">
    <property type="entry name" value="Drf_GBD"/>
    <property type="match status" value="1"/>
</dbReference>
<dbReference type="GO" id="GO:0032991">
    <property type="term" value="C:protein-containing complex"/>
    <property type="evidence" value="ECO:0007669"/>
    <property type="project" value="UniProtKB-ARBA"/>
</dbReference>
<evidence type="ECO:0000256" key="2">
    <source>
        <dbReference type="ARBA" id="ARBA00037935"/>
    </source>
</evidence>
<dbReference type="Gene3D" id="6.10.30.50">
    <property type="match status" value="1"/>
</dbReference>
<dbReference type="GO" id="GO:0032153">
    <property type="term" value="C:cell division site"/>
    <property type="evidence" value="ECO:0007669"/>
    <property type="project" value="UniProtKB-ARBA"/>
</dbReference>
<evidence type="ECO:0000259" key="7">
    <source>
        <dbReference type="PROSITE" id="PS51444"/>
    </source>
</evidence>
<feature type="domain" description="FH2" evidence="7">
    <location>
        <begin position="1119"/>
        <end position="1540"/>
    </location>
</feature>
<feature type="coiled-coil region" evidence="3">
    <location>
        <begin position="1409"/>
        <end position="1436"/>
    </location>
</feature>
<feature type="compositionally biased region" description="Pro residues" evidence="4">
    <location>
        <begin position="1023"/>
        <end position="1099"/>
    </location>
</feature>
<feature type="compositionally biased region" description="Basic and acidic residues" evidence="4">
    <location>
        <begin position="1009"/>
        <end position="1019"/>
    </location>
</feature>
<dbReference type="InterPro" id="IPR051661">
    <property type="entry name" value="Actin_filament_regulator"/>
</dbReference>
<feature type="compositionally biased region" description="Basic and acidic residues" evidence="4">
    <location>
        <begin position="952"/>
        <end position="963"/>
    </location>
</feature>
<dbReference type="PROSITE" id="PS51232">
    <property type="entry name" value="GBD_FH3"/>
    <property type="match status" value="1"/>
</dbReference>
<feature type="compositionally biased region" description="Polar residues" evidence="4">
    <location>
        <begin position="200"/>
        <end position="247"/>
    </location>
</feature>
<dbReference type="Gene3D" id="1.25.10.10">
    <property type="entry name" value="Leucine-rich Repeat Variant"/>
    <property type="match status" value="1"/>
</dbReference>
<dbReference type="GeneID" id="36574029"/>
<dbReference type="GO" id="GO:0005934">
    <property type="term" value="C:cellular bud tip"/>
    <property type="evidence" value="ECO:0007669"/>
    <property type="project" value="UniProtKB-ARBA"/>
</dbReference>
<dbReference type="PROSITE" id="PS51444">
    <property type="entry name" value="FH2"/>
    <property type="match status" value="1"/>
</dbReference>
<dbReference type="GO" id="GO:0051017">
    <property type="term" value="P:actin filament bundle assembly"/>
    <property type="evidence" value="ECO:0007669"/>
    <property type="project" value="TreeGrafter"/>
</dbReference>
<dbReference type="GO" id="GO:0000131">
    <property type="term" value="C:incipient cellular bud site"/>
    <property type="evidence" value="ECO:0007669"/>
    <property type="project" value="UniProtKB-ARBA"/>
</dbReference>
<reference evidence="8 9" key="1">
    <citation type="journal article" date="2018" name="New Phytol.">
        <title>Comparative genomics and transcriptomics depict ericoid mycorrhizal fungi as versatile saprotrophs and plant mutualists.</title>
        <authorList>
            <person name="Martino E."/>
            <person name="Morin E."/>
            <person name="Grelet G.A."/>
            <person name="Kuo A."/>
            <person name="Kohler A."/>
            <person name="Daghino S."/>
            <person name="Barry K.W."/>
            <person name="Cichocki N."/>
            <person name="Clum A."/>
            <person name="Dockter R.B."/>
            <person name="Hainaut M."/>
            <person name="Kuo R.C."/>
            <person name="LaButti K."/>
            <person name="Lindahl B.D."/>
            <person name="Lindquist E.A."/>
            <person name="Lipzen A."/>
            <person name="Khouja H.R."/>
            <person name="Magnuson J."/>
            <person name="Murat C."/>
            <person name="Ohm R.A."/>
            <person name="Singer S.W."/>
            <person name="Spatafora J.W."/>
            <person name="Wang M."/>
            <person name="Veneault-Fourrey C."/>
            <person name="Henrissat B."/>
            <person name="Grigoriev I.V."/>
            <person name="Martin F.M."/>
            <person name="Perotto S."/>
        </authorList>
    </citation>
    <scope>NUCLEOTIDE SEQUENCE [LARGE SCALE GENOMIC DNA]</scope>
    <source>
        <strain evidence="8 9">ATCC 22711</strain>
    </source>
</reference>
<feature type="compositionally biased region" description="Polar residues" evidence="4">
    <location>
        <begin position="994"/>
        <end position="1008"/>
    </location>
</feature>
<feature type="compositionally biased region" description="Basic and acidic residues" evidence="4">
    <location>
        <begin position="1849"/>
        <end position="1859"/>
    </location>
</feature>
<dbReference type="SUPFAM" id="SSF101447">
    <property type="entry name" value="Formin homology 2 domain (FH2 domain)"/>
    <property type="match status" value="1"/>
</dbReference>
<dbReference type="GO" id="GO:1903475">
    <property type="term" value="P:mitotic actomyosin contractile ring assembly"/>
    <property type="evidence" value="ECO:0007669"/>
    <property type="project" value="TreeGrafter"/>
</dbReference>
<dbReference type="GO" id="GO:0051016">
    <property type="term" value="P:barbed-end actin filament capping"/>
    <property type="evidence" value="ECO:0007669"/>
    <property type="project" value="TreeGrafter"/>
</dbReference>
<dbReference type="InterPro" id="IPR015425">
    <property type="entry name" value="FH2_Formin"/>
</dbReference>
<comment type="similarity">
    <text evidence="2">Belongs to the formin homology family. BNI1 subfamily.</text>
</comment>
<evidence type="ECO:0000313" key="9">
    <source>
        <dbReference type="Proteomes" id="UP000241818"/>
    </source>
</evidence>
<evidence type="ECO:0008006" key="10">
    <source>
        <dbReference type="Google" id="ProtNLM"/>
    </source>
</evidence>
<feature type="compositionally biased region" description="Low complexity" evidence="4">
    <location>
        <begin position="1546"/>
        <end position="1560"/>
    </location>
</feature>
<accession>A0A2T3ASQ7</accession>
<feature type="domain" description="DAD" evidence="5">
    <location>
        <begin position="1555"/>
        <end position="1587"/>
    </location>
</feature>
<feature type="region of interest" description="Disordered" evidence="4">
    <location>
        <begin position="106"/>
        <end position="158"/>
    </location>
</feature>
<proteinExistence type="inferred from homology"/>
<feature type="compositionally biased region" description="Basic residues" evidence="4">
    <location>
        <begin position="1582"/>
        <end position="1594"/>
    </location>
</feature>
<dbReference type="GO" id="GO:0030010">
    <property type="term" value="P:establishment of cell polarity"/>
    <property type="evidence" value="ECO:0007669"/>
    <property type="project" value="UniProtKB-ARBA"/>
</dbReference>
<evidence type="ECO:0000256" key="1">
    <source>
        <dbReference type="ARBA" id="ARBA00023054"/>
    </source>
</evidence>
<dbReference type="InterPro" id="IPR011989">
    <property type="entry name" value="ARM-like"/>
</dbReference>
<evidence type="ECO:0000313" key="8">
    <source>
        <dbReference type="EMBL" id="PSS10529.1"/>
    </source>
</evidence>
<dbReference type="InterPro" id="IPR010472">
    <property type="entry name" value="FH3_dom"/>
</dbReference>
<dbReference type="SMART" id="SM01139">
    <property type="entry name" value="Drf_FH3"/>
    <property type="match status" value="1"/>
</dbReference>
<feature type="compositionally biased region" description="Pro residues" evidence="4">
    <location>
        <begin position="1829"/>
        <end position="1838"/>
    </location>
</feature>
<dbReference type="InterPro" id="IPR014768">
    <property type="entry name" value="GBD/FH3_dom"/>
</dbReference>
<dbReference type="InParanoid" id="A0A2T3ASQ7"/>
<evidence type="ECO:0000256" key="4">
    <source>
        <dbReference type="SAM" id="MobiDB-lite"/>
    </source>
</evidence>
<feature type="region of interest" description="Disordered" evidence="4">
    <location>
        <begin position="1260"/>
        <end position="1281"/>
    </location>
</feature>
<evidence type="ECO:0000259" key="6">
    <source>
        <dbReference type="PROSITE" id="PS51232"/>
    </source>
</evidence>
<organism evidence="8 9">
    <name type="scientific">Amorphotheca resinae ATCC 22711</name>
    <dbReference type="NCBI Taxonomy" id="857342"/>
    <lineage>
        <taxon>Eukaryota</taxon>
        <taxon>Fungi</taxon>
        <taxon>Dikarya</taxon>
        <taxon>Ascomycota</taxon>
        <taxon>Pezizomycotina</taxon>
        <taxon>Leotiomycetes</taxon>
        <taxon>Helotiales</taxon>
        <taxon>Amorphothecaceae</taxon>
        <taxon>Amorphotheca</taxon>
    </lineage>
</organism>
<feature type="compositionally biased region" description="Acidic residues" evidence="4">
    <location>
        <begin position="1785"/>
        <end position="1796"/>
    </location>
</feature>
<dbReference type="Gene3D" id="1.10.238.150">
    <property type="entry name" value="Formin, FH3 diaphanous domain"/>
    <property type="match status" value="1"/>
</dbReference>
<dbReference type="RefSeq" id="XP_024717708.1">
    <property type="nucleotide sequence ID" value="XM_024865948.1"/>
</dbReference>
<dbReference type="OrthoDB" id="1104827at2759"/>
<evidence type="ECO:0000259" key="5">
    <source>
        <dbReference type="PROSITE" id="PS51231"/>
    </source>
</evidence>
<dbReference type="GO" id="GO:0015629">
    <property type="term" value="C:actin cytoskeleton"/>
    <property type="evidence" value="ECO:0007669"/>
    <property type="project" value="UniProtKB-ARBA"/>
</dbReference>
<dbReference type="SMART" id="SM00498">
    <property type="entry name" value="FH2"/>
    <property type="match status" value="1"/>
</dbReference>
<dbReference type="GO" id="GO:0003779">
    <property type="term" value="F:actin binding"/>
    <property type="evidence" value="ECO:0007669"/>
    <property type="project" value="InterPro"/>
</dbReference>
<feature type="compositionally biased region" description="Basic and acidic residues" evidence="4">
    <location>
        <begin position="974"/>
        <end position="983"/>
    </location>
</feature>
<feature type="region of interest" description="Disordered" evidence="4">
    <location>
        <begin position="187"/>
        <end position="278"/>
    </location>
</feature>
<dbReference type="InterPro" id="IPR010473">
    <property type="entry name" value="GTPase-bd"/>
</dbReference>
<dbReference type="FunFam" id="1.10.238.150:FF:000003">
    <property type="entry name" value="Cytokinesis protein SepA"/>
    <property type="match status" value="1"/>
</dbReference>
<name>A0A2T3ASQ7_AMORE</name>
<dbReference type="Proteomes" id="UP000241818">
    <property type="component" value="Unassembled WGS sequence"/>
</dbReference>
<dbReference type="Pfam" id="PF06371">
    <property type="entry name" value="Drf_GBD"/>
    <property type="match status" value="1"/>
</dbReference>
<feature type="region of interest" description="Disordered" evidence="4">
    <location>
        <begin position="1"/>
        <end position="77"/>
    </location>
</feature>
<dbReference type="PROSITE" id="PS51231">
    <property type="entry name" value="DAD"/>
    <property type="match status" value="1"/>
</dbReference>
<dbReference type="FunFam" id="1.20.58.2220:FF:000006">
    <property type="entry name" value="Cytokinesis protein sepA"/>
    <property type="match status" value="1"/>
</dbReference>
<dbReference type="GO" id="GO:0031267">
    <property type="term" value="F:small GTPase binding"/>
    <property type="evidence" value="ECO:0007669"/>
    <property type="project" value="InterPro"/>
</dbReference>
<feature type="coiled-coil region" evidence="3">
    <location>
        <begin position="737"/>
        <end position="807"/>
    </location>
</feature>
<feature type="domain" description="GBD/FH3" evidence="6">
    <location>
        <begin position="277"/>
        <end position="706"/>
    </location>
</feature>